<dbReference type="NCBIfam" id="NF047619">
    <property type="entry name" value="NADase_discoid"/>
    <property type="match status" value="1"/>
</dbReference>
<dbReference type="Pfam" id="PF25302">
    <property type="entry name" value="NADase_transloc"/>
    <property type="match status" value="1"/>
</dbReference>
<keyword evidence="2" id="KW-0472">Membrane</keyword>
<feature type="compositionally biased region" description="Pro residues" evidence="1">
    <location>
        <begin position="48"/>
        <end position="64"/>
    </location>
</feature>
<feature type="transmembrane region" description="Helical" evidence="2">
    <location>
        <begin position="252"/>
        <end position="269"/>
    </location>
</feature>
<evidence type="ECO:0000313" key="5">
    <source>
        <dbReference type="Proteomes" id="UP001596072"/>
    </source>
</evidence>
<accession>A0ABW0ZI88</accession>
<evidence type="ECO:0000256" key="1">
    <source>
        <dbReference type="SAM" id="MobiDB-lite"/>
    </source>
</evidence>
<comment type="caution">
    <text evidence="4">The sequence shown here is derived from an EMBL/GenBank/DDBJ whole genome shotgun (WGS) entry which is preliminary data.</text>
</comment>
<gene>
    <name evidence="4" type="ORF">ACFPQB_17210</name>
</gene>
<evidence type="ECO:0000256" key="2">
    <source>
        <dbReference type="SAM" id="Phobius"/>
    </source>
</evidence>
<feature type="domain" description="NAD glycohydrolase translocation F5/8 type C" evidence="3">
    <location>
        <begin position="288"/>
        <end position="429"/>
    </location>
</feature>
<reference evidence="5" key="1">
    <citation type="journal article" date="2019" name="Int. J. Syst. Evol. Microbiol.">
        <title>The Global Catalogue of Microorganisms (GCM) 10K type strain sequencing project: providing services to taxonomists for standard genome sequencing and annotation.</title>
        <authorList>
            <consortium name="The Broad Institute Genomics Platform"/>
            <consortium name="The Broad Institute Genome Sequencing Center for Infectious Disease"/>
            <person name="Wu L."/>
            <person name="Ma J."/>
        </authorList>
    </citation>
    <scope>NUCLEOTIDE SEQUENCE [LARGE SCALE GENOMIC DNA]</scope>
    <source>
        <strain evidence="5">YIM 94188</strain>
    </source>
</reference>
<organism evidence="4 5">
    <name type="scientific">Nocardioides vastitatis</name>
    <dbReference type="NCBI Taxonomy" id="2568655"/>
    <lineage>
        <taxon>Bacteria</taxon>
        <taxon>Bacillati</taxon>
        <taxon>Actinomycetota</taxon>
        <taxon>Actinomycetes</taxon>
        <taxon>Propionibacteriales</taxon>
        <taxon>Nocardioidaceae</taxon>
        <taxon>Nocardioides</taxon>
    </lineage>
</organism>
<evidence type="ECO:0000313" key="4">
    <source>
        <dbReference type="EMBL" id="MFC5730664.1"/>
    </source>
</evidence>
<sequence length="432" mass="45460">MSQSCPVCAVTLEEGERFCGECGSYVDWSANESVDQTAEPVPAGAPAGGPPGSPHPPPPPPRPTAPVQVPKVSTAERGDAAPAGTPPSGPPPSGPPVSGPPPSGPPGSGPPVSGPPPAAAPTLPGSDWKPPPTPDALRAMALPVSDKPAPRHPGAQQPAPQKPGAPVPKARRPRPPADDPIQHGDLVCGQCGIGNKPTRKFCRRCGTTLAEAEVARLGWWRRWRAKRTVKEAGTRPKRARTGGFRPRVPTRLLALLAILGVVGIGGYALRSYAIDGYDTVRDRIAGTEEINPTAIEATSSQRGHGPEEARDGVSNEYWAPAKAGDGRGEKLTMRFETPVRLVYVLVTPGISAEDEELFLTQGRPAELNAVVRRSDGTVEVEELELEDRIGPARFGIGVSDVVEITFEIRRAYQGTGPASRTAIAEVEFQARK</sequence>
<proteinExistence type="predicted"/>
<name>A0ABW0ZI88_9ACTN</name>
<dbReference type="InterPro" id="IPR057561">
    <property type="entry name" value="NADase_transloc"/>
</dbReference>
<keyword evidence="2" id="KW-1133">Transmembrane helix</keyword>
<keyword evidence="2" id="KW-0812">Transmembrane</keyword>
<dbReference type="Proteomes" id="UP001596072">
    <property type="component" value="Unassembled WGS sequence"/>
</dbReference>
<evidence type="ECO:0000259" key="3">
    <source>
        <dbReference type="Pfam" id="PF25302"/>
    </source>
</evidence>
<feature type="region of interest" description="Disordered" evidence="1">
    <location>
        <begin position="31"/>
        <end position="182"/>
    </location>
</feature>
<protein>
    <recommendedName>
        <fullName evidence="3">NAD glycohydrolase translocation F5/8 type C domain-containing protein</fullName>
    </recommendedName>
</protein>
<keyword evidence="5" id="KW-1185">Reference proteome</keyword>
<feature type="compositionally biased region" description="Pro residues" evidence="1">
    <location>
        <begin position="84"/>
        <end position="119"/>
    </location>
</feature>
<dbReference type="RefSeq" id="WP_378527506.1">
    <property type="nucleotide sequence ID" value="NZ_JBHSNS010000010.1"/>
</dbReference>
<dbReference type="EMBL" id="JBHSNS010000010">
    <property type="protein sequence ID" value="MFC5730664.1"/>
    <property type="molecule type" value="Genomic_DNA"/>
</dbReference>